<comment type="caution">
    <text evidence="5">The sequence shown here is derived from an EMBL/GenBank/DDBJ whole genome shotgun (WGS) entry which is preliminary data.</text>
</comment>
<evidence type="ECO:0000256" key="1">
    <source>
        <dbReference type="ARBA" id="ARBA00023015"/>
    </source>
</evidence>
<dbReference type="Gene3D" id="1.10.260.40">
    <property type="entry name" value="lambda repressor-like DNA-binding domains"/>
    <property type="match status" value="1"/>
</dbReference>
<keyword evidence="3" id="KW-0804">Transcription</keyword>
<dbReference type="Pfam" id="PF13377">
    <property type="entry name" value="Peripla_BP_3"/>
    <property type="match status" value="1"/>
</dbReference>
<dbReference type="GO" id="GO:0003700">
    <property type="term" value="F:DNA-binding transcription factor activity"/>
    <property type="evidence" value="ECO:0007669"/>
    <property type="project" value="TreeGrafter"/>
</dbReference>
<dbReference type="Pfam" id="PF00356">
    <property type="entry name" value="LacI"/>
    <property type="match status" value="1"/>
</dbReference>
<dbReference type="OrthoDB" id="3258243at2"/>
<dbReference type="SMART" id="SM00354">
    <property type="entry name" value="HTH_LACI"/>
    <property type="match status" value="1"/>
</dbReference>
<organism evidence="5 6">
    <name type="scientific">Propioniciclava flava</name>
    <dbReference type="NCBI Taxonomy" id="2072026"/>
    <lineage>
        <taxon>Bacteria</taxon>
        <taxon>Bacillati</taxon>
        <taxon>Actinomycetota</taxon>
        <taxon>Actinomycetes</taxon>
        <taxon>Propionibacteriales</taxon>
        <taxon>Propionibacteriaceae</taxon>
        <taxon>Propioniciclava</taxon>
    </lineage>
</organism>
<feature type="domain" description="HTH lacI-type" evidence="4">
    <location>
        <begin position="11"/>
        <end position="65"/>
    </location>
</feature>
<proteinExistence type="predicted"/>
<dbReference type="InterPro" id="IPR010982">
    <property type="entry name" value="Lambda_DNA-bd_dom_sf"/>
</dbReference>
<dbReference type="InterPro" id="IPR046335">
    <property type="entry name" value="LacI/GalR-like_sensor"/>
</dbReference>
<dbReference type="SUPFAM" id="SSF53822">
    <property type="entry name" value="Periplasmic binding protein-like I"/>
    <property type="match status" value="1"/>
</dbReference>
<dbReference type="EMBL" id="PPCV01000006">
    <property type="protein sequence ID" value="RXW31762.1"/>
    <property type="molecule type" value="Genomic_DNA"/>
</dbReference>
<dbReference type="CDD" id="cd01392">
    <property type="entry name" value="HTH_LacI"/>
    <property type="match status" value="1"/>
</dbReference>
<dbReference type="InterPro" id="IPR000843">
    <property type="entry name" value="HTH_LacI"/>
</dbReference>
<reference evidence="5 6" key="1">
    <citation type="submission" date="2018-01" db="EMBL/GenBank/DDBJ databases">
        <title>Lactibacter flavus gen. nov., sp. nov., a novel bacterium of the family Propionibacteriaceae isolated from raw milk and dairy products.</title>
        <authorList>
            <person name="Wenning M."/>
            <person name="Breitenwieser F."/>
            <person name="Huptas C."/>
            <person name="von Neubeck M."/>
            <person name="Busse H.-J."/>
            <person name="Scherer S."/>
        </authorList>
    </citation>
    <scope>NUCLEOTIDE SEQUENCE [LARGE SCALE GENOMIC DNA]</scope>
    <source>
        <strain evidence="5 6">VG341</strain>
    </source>
</reference>
<evidence type="ECO:0000313" key="5">
    <source>
        <dbReference type="EMBL" id="RXW31762.1"/>
    </source>
</evidence>
<sequence>MVNEAGTGSDATIYDVARVAGVSPSTVSRAFSRPGRVSAQTAERIRQVAEELGYRSREVTRAAAKTTTKVLGLAVADITNPFNFRVIRGCQAAAAEAGFVVTLNDAQESEALEREMLRRSLPLLDGLIIASSRLSDTELRTLAKSLPVVILNRRVSGLHCIVPDMAHGVRKAAEHLLALGHRNITYLAGPEASWADGMRWRAVRESARELGFTEHRVGPFAPTLQGGRGAAEVIAARRLKAVVCFNDLMAIGLMQGLAERGVKVPEQVSVVGFDNIFASALVSPGLTTVAAPLTMLGDSAVRYITATLTGHTSPETGPVLVPVRLIVRQSTAPAA</sequence>
<evidence type="ECO:0000259" key="4">
    <source>
        <dbReference type="PROSITE" id="PS50932"/>
    </source>
</evidence>
<dbReference type="Proteomes" id="UP000290624">
    <property type="component" value="Unassembled WGS sequence"/>
</dbReference>
<dbReference type="PANTHER" id="PTHR30146">
    <property type="entry name" value="LACI-RELATED TRANSCRIPTIONAL REPRESSOR"/>
    <property type="match status" value="1"/>
</dbReference>
<dbReference type="SUPFAM" id="SSF47413">
    <property type="entry name" value="lambda repressor-like DNA-binding domains"/>
    <property type="match status" value="1"/>
</dbReference>
<dbReference type="PROSITE" id="PS50932">
    <property type="entry name" value="HTH_LACI_2"/>
    <property type="match status" value="1"/>
</dbReference>
<keyword evidence="6" id="KW-1185">Reference proteome</keyword>
<dbReference type="Gene3D" id="3.40.50.2300">
    <property type="match status" value="2"/>
</dbReference>
<evidence type="ECO:0000256" key="3">
    <source>
        <dbReference type="ARBA" id="ARBA00023163"/>
    </source>
</evidence>
<keyword evidence="2" id="KW-0238">DNA-binding</keyword>
<evidence type="ECO:0000313" key="6">
    <source>
        <dbReference type="Proteomes" id="UP000290624"/>
    </source>
</evidence>
<dbReference type="PANTHER" id="PTHR30146:SF138">
    <property type="entry name" value="TRANSCRIPTIONAL REGULATORY PROTEIN"/>
    <property type="match status" value="1"/>
</dbReference>
<dbReference type="AlphaFoldDB" id="A0A4Q2EGS8"/>
<evidence type="ECO:0000256" key="2">
    <source>
        <dbReference type="ARBA" id="ARBA00023125"/>
    </source>
</evidence>
<keyword evidence="1" id="KW-0805">Transcription regulation</keyword>
<dbReference type="InterPro" id="IPR028082">
    <property type="entry name" value="Peripla_BP_I"/>
</dbReference>
<gene>
    <name evidence="5" type="ORF">C1706_09325</name>
</gene>
<name>A0A4Q2EGS8_9ACTN</name>
<dbReference type="CDD" id="cd06267">
    <property type="entry name" value="PBP1_LacI_sugar_binding-like"/>
    <property type="match status" value="1"/>
</dbReference>
<accession>A0A4Q2EGS8</accession>
<protein>
    <submittedName>
        <fullName evidence="5">LacI family transcriptional regulator</fullName>
    </submittedName>
</protein>
<dbReference type="GO" id="GO:0000976">
    <property type="term" value="F:transcription cis-regulatory region binding"/>
    <property type="evidence" value="ECO:0007669"/>
    <property type="project" value="TreeGrafter"/>
</dbReference>
<dbReference type="RefSeq" id="WP_129458979.1">
    <property type="nucleotide sequence ID" value="NZ_PPCV01000006.1"/>
</dbReference>